<dbReference type="Gene3D" id="3.40.630.30">
    <property type="match status" value="1"/>
</dbReference>
<keyword evidence="1 4" id="KW-0808">Transferase</keyword>
<evidence type="ECO:0000256" key="2">
    <source>
        <dbReference type="ARBA" id="ARBA00023315"/>
    </source>
</evidence>
<comment type="caution">
    <text evidence="4">The sequence shown here is derived from an EMBL/GenBank/DDBJ whole genome shotgun (WGS) entry which is preliminary data.</text>
</comment>
<dbReference type="AlphaFoldDB" id="A0A2V4MUY1"/>
<dbReference type="PROSITE" id="PS51186">
    <property type="entry name" value="GNAT"/>
    <property type="match status" value="1"/>
</dbReference>
<evidence type="ECO:0000313" key="4">
    <source>
        <dbReference type="EMBL" id="PYC49239.1"/>
    </source>
</evidence>
<dbReference type="OrthoDB" id="5459937at2"/>
<evidence type="ECO:0000259" key="3">
    <source>
        <dbReference type="PROSITE" id="PS51186"/>
    </source>
</evidence>
<reference evidence="4 5" key="1">
    <citation type="submission" date="2018-05" db="EMBL/GenBank/DDBJ databases">
        <title>Oceanovita maritima gen. nov., sp. nov., a marine bacterium in the family Rhodobacteraceae isolated from surface seawater of Lundu port Xiamen, China.</title>
        <authorList>
            <person name="Hetharua B.H."/>
            <person name="Min D."/>
            <person name="Liao H."/>
            <person name="Tian Y."/>
        </authorList>
    </citation>
    <scope>NUCLEOTIDE SEQUENCE [LARGE SCALE GENOMIC DNA]</scope>
    <source>
        <strain evidence="4 5">FSX-11</strain>
    </source>
</reference>
<dbReference type="Pfam" id="PF00583">
    <property type="entry name" value="Acetyltransf_1"/>
    <property type="match status" value="1"/>
</dbReference>
<keyword evidence="2" id="KW-0012">Acyltransferase</keyword>
<evidence type="ECO:0000313" key="5">
    <source>
        <dbReference type="Proteomes" id="UP000248012"/>
    </source>
</evidence>
<gene>
    <name evidence="4" type="ORF">DI396_01975</name>
</gene>
<keyword evidence="5" id="KW-1185">Reference proteome</keyword>
<protein>
    <submittedName>
        <fullName evidence="4">GNAT family N-acetyltransferase</fullName>
    </submittedName>
</protein>
<dbReference type="EMBL" id="QFVT01000002">
    <property type="protein sequence ID" value="PYC49239.1"/>
    <property type="molecule type" value="Genomic_DNA"/>
</dbReference>
<dbReference type="PANTHER" id="PTHR43072">
    <property type="entry name" value="N-ACETYLTRANSFERASE"/>
    <property type="match status" value="1"/>
</dbReference>
<dbReference type="SUPFAM" id="SSF55729">
    <property type="entry name" value="Acyl-CoA N-acyltransferases (Nat)"/>
    <property type="match status" value="1"/>
</dbReference>
<dbReference type="GO" id="GO:0016747">
    <property type="term" value="F:acyltransferase activity, transferring groups other than amino-acyl groups"/>
    <property type="evidence" value="ECO:0007669"/>
    <property type="project" value="InterPro"/>
</dbReference>
<dbReference type="InterPro" id="IPR000182">
    <property type="entry name" value="GNAT_dom"/>
</dbReference>
<feature type="domain" description="N-acetyltransferase" evidence="3">
    <location>
        <begin position="1"/>
        <end position="167"/>
    </location>
</feature>
<dbReference type="InterPro" id="IPR016181">
    <property type="entry name" value="Acyl_CoA_acyltransferase"/>
</dbReference>
<evidence type="ECO:0000256" key="1">
    <source>
        <dbReference type="ARBA" id="ARBA00022679"/>
    </source>
</evidence>
<dbReference type="RefSeq" id="WP_110794837.1">
    <property type="nucleotide sequence ID" value="NZ_KZ826481.1"/>
</dbReference>
<proteinExistence type="predicted"/>
<sequence length="167" mass="18041">MLIRPAISADLPRIVDIWGPVIRDTTITFSSELRSVQMVADLIEKRRAAGREFFVAERETETASPVIGFASYDQFRSGNGYLHAMEHTIILAPEGRGGGAGRALMAAVNDHASAAGAHTMVAAIDGDNVAAQAFHAAVGFEHVGRLPQSGRKFDRWLDLVLMQKIIG</sequence>
<organism evidence="4 5">
    <name type="scientific">Litorivita pollutaquae</name>
    <dbReference type="NCBI Taxonomy" id="2200892"/>
    <lineage>
        <taxon>Bacteria</taxon>
        <taxon>Pseudomonadati</taxon>
        <taxon>Pseudomonadota</taxon>
        <taxon>Alphaproteobacteria</taxon>
        <taxon>Rhodobacterales</taxon>
        <taxon>Paracoccaceae</taxon>
        <taxon>Litorivita</taxon>
    </lineage>
</organism>
<name>A0A2V4MUY1_9RHOB</name>
<dbReference type="Proteomes" id="UP000248012">
    <property type="component" value="Unassembled WGS sequence"/>
</dbReference>
<dbReference type="PANTHER" id="PTHR43072:SF23">
    <property type="entry name" value="UPF0039 PROTEIN C11D3.02C"/>
    <property type="match status" value="1"/>
</dbReference>
<accession>A0A2V4MUY1</accession>